<dbReference type="Pfam" id="PF00288">
    <property type="entry name" value="GHMP_kinases_N"/>
    <property type="match status" value="1"/>
</dbReference>
<dbReference type="AlphaFoldDB" id="A0A6J4LLU0"/>
<dbReference type="Gene3D" id="3.30.70.890">
    <property type="entry name" value="GHMP kinase, C-terminal domain"/>
    <property type="match status" value="1"/>
</dbReference>
<dbReference type="GO" id="GO:0005524">
    <property type="term" value="F:ATP binding"/>
    <property type="evidence" value="ECO:0007669"/>
    <property type="project" value="UniProtKB-UniRule"/>
</dbReference>
<dbReference type="SUPFAM" id="SSF54211">
    <property type="entry name" value="Ribosomal protein S5 domain 2-like"/>
    <property type="match status" value="1"/>
</dbReference>
<evidence type="ECO:0000256" key="2">
    <source>
        <dbReference type="ARBA" id="ARBA00007370"/>
    </source>
</evidence>
<protein>
    <recommendedName>
        <fullName evidence="4 13">Homoserine kinase</fullName>
        <shortName evidence="13">HK</shortName>
        <shortName evidence="13">HSK</shortName>
        <ecNumber evidence="3 13">2.7.1.39</ecNumber>
    </recommendedName>
</protein>
<keyword evidence="8 13" id="KW-0547">Nucleotide-binding</keyword>
<evidence type="ECO:0000256" key="11">
    <source>
        <dbReference type="ARBA" id="ARBA00049375"/>
    </source>
</evidence>
<dbReference type="Gene3D" id="3.30.230.10">
    <property type="match status" value="1"/>
</dbReference>
<keyword evidence="5 13" id="KW-0028">Amino-acid biosynthesis</keyword>
<comment type="subcellular location">
    <subcellularLocation>
        <location evidence="13">Cytoplasm</location>
    </subcellularLocation>
</comment>
<sequence length="298" mass="30108">MTGAGLLSSQPVEVEVPATSANLGPGFDALGLALSLYDRVRLQATRSGLQVEVEGAGATTVPRDETHLVVRAARAALDAMGVDQPGLSLSCGNAVPHGRGLGSSAAAIVGGIVAARALVDGGSELLDDPSALQLAATLEGHPDNVAAALLGSLTIAWDDDGVLASRLEVRADVTLLVPGAEVSTQVARGLLPASVPHPDAARNAGRAALLVAALTGRPELLLPATRDWLHQPYRASVMPDSAALVAVLRAAGVAAVVSGAGPSVLAFRTFEVDLDAYTPAGWRAYSLAVSAHGARVLT</sequence>
<dbReference type="InterPro" id="IPR006204">
    <property type="entry name" value="GHMP_kinase_N_dom"/>
</dbReference>
<keyword evidence="10 13" id="KW-0067">ATP-binding</keyword>
<proteinExistence type="inferred from homology"/>
<keyword evidence="6 13" id="KW-0808">Transferase</keyword>
<comment type="similarity">
    <text evidence="2 13">Belongs to the GHMP kinase family. Homoserine kinase subfamily.</text>
</comment>
<dbReference type="InterPro" id="IPR006203">
    <property type="entry name" value="GHMP_knse_ATP-bd_CS"/>
</dbReference>
<comment type="pathway">
    <text evidence="1 13">Amino-acid biosynthesis; L-threonine biosynthesis; L-threonine from L-aspartate: step 4/5.</text>
</comment>
<dbReference type="SUPFAM" id="SSF55060">
    <property type="entry name" value="GHMP Kinase, C-terminal domain"/>
    <property type="match status" value="1"/>
</dbReference>
<dbReference type="GO" id="GO:0009088">
    <property type="term" value="P:threonine biosynthetic process"/>
    <property type="evidence" value="ECO:0007669"/>
    <property type="project" value="UniProtKB-UniRule"/>
</dbReference>
<evidence type="ECO:0000256" key="13">
    <source>
        <dbReference type="HAMAP-Rule" id="MF_00384"/>
    </source>
</evidence>
<comment type="function">
    <text evidence="12 13">Catalyzes the ATP-dependent phosphorylation of L-homoserine to L-homoserine phosphate.</text>
</comment>
<dbReference type="UniPathway" id="UPA00050">
    <property type="reaction ID" value="UER00064"/>
</dbReference>
<comment type="catalytic activity">
    <reaction evidence="11 13">
        <text>L-homoserine + ATP = O-phospho-L-homoserine + ADP + H(+)</text>
        <dbReference type="Rhea" id="RHEA:13985"/>
        <dbReference type="ChEBI" id="CHEBI:15378"/>
        <dbReference type="ChEBI" id="CHEBI:30616"/>
        <dbReference type="ChEBI" id="CHEBI:57476"/>
        <dbReference type="ChEBI" id="CHEBI:57590"/>
        <dbReference type="ChEBI" id="CHEBI:456216"/>
        <dbReference type="EC" id="2.7.1.39"/>
    </reaction>
</comment>
<dbReference type="InterPro" id="IPR014721">
    <property type="entry name" value="Ribsml_uS5_D2-typ_fold_subgr"/>
</dbReference>
<feature type="domain" description="GHMP kinase N-terminal" evidence="14">
    <location>
        <begin position="68"/>
        <end position="151"/>
    </location>
</feature>
<organism evidence="16">
    <name type="scientific">uncultured Nocardioidaceae bacterium</name>
    <dbReference type="NCBI Taxonomy" id="253824"/>
    <lineage>
        <taxon>Bacteria</taxon>
        <taxon>Bacillati</taxon>
        <taxon>Actinomycetota</taxon>
        <taxon>Actinomycetes</taxon>
        <taxon>Propionibacteriales</taxon>
        <taxon>Nocardioidaceae</taxon>
        <taxon>environmental samples</taxon>
    </lineage>
</organism>
<feature type="domain" description="GHMP kinase C-terminal" evidence="15">
    <location>
        <begin position="215"/>
        <end position="267"/>
    </location>
</feature>
<dbReference type="EC" id="2.7.1.39" evidence="3 13"/>
<reference evidence="16" key="1">
    <citation type="submission" date="2020-02" db="EMBL/GenBank/DDBJ databases">
        <authorList>
            <person name="Meier V. D."/>
        </authorList>
    </citation>
    <scope>NUCLEOTIDE SEQUENCE</scope>
    <source>
        <strain evidence="16">AVDCRST_MAG29</strain>
    </source>
</reference>
<dbReference type="GO" id="GO:0005737">
    <property type="term" value="C:cytoplasm"/>
    <property type="evidence" value="ECO:0007669"/>
    <property type="project" value="UniProtKB-SubCell"/>
</dbReference>
<dbReference type="GO" id="GO:0004413">
    <property type="term" value="F:homoserine kinase activity"/>
    <property type="evidence" value="ECO:0007669"/>
    <property type="project" value="UniProtKB-UniRule"/>
</dbReference>
<dbReference type="NCBIfam" id="TIGR00191">
    <property type="entry name" value="thrB"/>
    <property type="match status" value="1"/>
</dbReference>
<keyword evidence="9 13" id="KW-0418">Kinase</keyword>
<dbReference type="InterPro" id="IPR036554">
    <property type="entry name" value="GHMP_kinase_C_sf"/>
</dbReference>
<evidence type="ECO:0000256" key="7">
    <source>
        <dbReference type="ARBA" id="ARBA00022697"/>
    </source>
</evidence>
<dbReference type="Pfam" id="PF08544">
    <property type="entry name" value="GHMP_kinases_C"/>
    <property type="match status" value="1"/>
</dbReference>
<evidence type="ECO:0000256" key="6">
    <source>
        <dbReference type="ARBA" id="ARBA00022679"/>
    </source>
</evidence>
<evidence type="ECO:0000259" key="15">
    <source>
        <dbReference type="Pfam" id="PF08544"/>
    </source>
</evidence>
<dbReference type="PANTHER" id="PTHR20861">
    <property type="entry name" value="HOMOSERINE/4-DIPHOSPHOCYTIDYL-2-C-METHYL-D-ERYTHRITOL KINASE"/>
    <property type="match status" value="1"/>
</dbReference>
<evidence type="ECO:0000259" key="14">
    <source>
        <dbReference type="Pfam" id="PF00288"/>
    </source>
</evidence>
<evidence type="ECO:0000256" key="4">
    <source>
        <dbReference type="ARBA" id="ARBA00017858"/>
    </source>
</evidence>
<evidence type="ECO:0000256" key="8">
    <source>
        <dbReference type="ARBA" id="ARBA00022741"/>
    </source>
</evidence>
<dbReference type="PIRSF" id="PIRSF000676">
    <property type="entry name" value="Homoser_kin"/>
    <property type="match status" value="1"/>
</dbReference>
<evidence type="ECO:0000313" key="16">
    <source>
        <dbReference type="EMBL" id="CAA9335589.1"/>
    </source>
</evidence>
<dbReference type="HAMAP" id="MF_00384">
    <property type="entry name" value="Homoser_kinase"/>
    <property type="match status" value="1"/>
</dbReference>
<keyword evidence="7 13" id="KW-0791">Threonine biosynthesis</keyword>
<evidence type="ECO:0000256" key="12">
    <source>
        <dbReference type="ARBA" id="ARBA00049954"/>
    </source>
</evidence>
<dbReference type="PANTHER" id="PTHR20861:SF1">
    <property type="entry name" value="HOMOSERINE KINASE"/>
    <property type="match status" value="1"/>
</dbReference>
<evidence type="ECO:0000256" key="3">
    <source>
        <dbReference type="ARBA" id="ARBA00012078"/>
    </source>
</evidence>
<dbReference type="PRINTS" id="PR00958">
    <property type="entry name" value="HOMSERKINASE"/>
</dbReference>
<name>A0A6J4LLU0_9ACTN</name>
<dbReference type="PROSITE" id="PS00627">
    <property type="entry name" value="GHMP_KINASES_ATP"/>
    <property type="match status" value="1"/>
</dbReference>
<evidence type="ECO:0000256" key="10">
    <source>
        <dbReference type="ARBA" id="ARBA00022840"/>
    </source>
</evidence>
<evidence type="ECO:0000256" key="1">
    <source>
        <dbReference type="ARBA" id="ARBA00005015"/>
    </source>
</evidence>
<dbReference type="InterPro" id="IPR013750">
    <property type="entry name" value="GHMP_kinase_C_dom"/>
</dbReference>
<accession>A0A6J4LLU0</accession>
<dbReference type="InterPro" id="IPR020568">
    <property type="entry name" value="Ribosomal_Su5_D2-typ_SF"/>
</dbReference>
<dbReference type="EMBL" id="CADCUG010000070">
    <property type="protein sequence ID" value="CAA9335589.1"/>
    <property type="molecule type" value="Genomic_DNA"/>
</dbReference>
<evidence type="ECO:0000256" key="9">
    <source>
        <dbReference type="ARBA" id="ARBA00022777"/>
    </source>
</evidence>
<keyword evidence="13" id="KW-0963">Cytoplasm</keyword>
<dbReference type="InterPro" id="IPR000870">
    <property type="entry name" value="Homoserine_kinase"/>
</dbReference>
<evidence type="ECO:0000256" key="5">
    <source>
        <dbReference type="ARBA" id="ARBA00022605"/>
    </source>
</evidence>
<gene>
    <name evidence="13" type="primary">thrB</name>
    <name evidence="16" type="ORF">AVDCRST_MAG29-1297</name>
</gene>
<feature type="binding site" evidence="13">
    <location>
        <begin position="96"/>
        <end position="106"/>
    </location>
    <ligand>
        <name>ATP</name>
        <dbReference type="ChEBI" id="CHEBI:30616"/>
    </ligand>
</feature>